<feature type="compositionally biased region" description="Basic and acidic residues" evidence="1">
    <location>
        <begin position="111"/>
        <end position="120"/>
    </location>
</feature>
<dbReference type="EMBL" id="NMUH01006481">
    <property type="protein sequence ID" value="MQM15359.1"/>
    <property type="molecule type" value="Genomic_DNA"/>
</dbReference>
<evidence type="ECO:0000313" key="3">
    <source>
        <dbReference type="Proteomes" id="UP000652761"/>
    </source>
</evidence>
<proteinExistence type="predicted"/>
<sequence length="128" mass="14542">MQSSKVENTYCQELQSSGTEKCHDPQPESGPTRLPQNQRIQHNAEATSRHAPAETEKLTEDRSNHSSRNSNKAEATSRHAPSKTEKLTENRSNHVRPESHDTSTQHPRPPRGREGIAKCHYERHRTTT</sequence>
<reference evidence="2" key="1">
    <citation type="submission" date="2017-07" db="EMBL/GenBank/DDBJ databases">
        <title>Taro Niue Genome Assembly and Annotation.</title>
        <authorList>
            <person name="Atibalentja N."/>
            <person name="Keating K."/>
            <person name="Fields C.J."/>
        </authorList>
    </citation>
    <scope>NUCLEOTIDE SEQUENCE</scope>
    <source>
        <strain evidence="2">Niue_2</strain>
        <tissue evidence="2">Leaf</tissue>
    </source>
</reference>
<evidence type="ECO:0000313" key="2">
    <source>
        <dbReference type="EMBL" id="MQM15359.1"/>
    </source>
</evidence>
<comment type="caution">
    <text evidence="2">The sequence shown here is derived from an EMBL/GenBank/DDBJ whole genome shotgun (WGS) entry which is preliminary data.</text>
</comment>
<feature type="compositionally biased region" description="Basic and acidic residues" evidence="1">
    <location>
        <begin position="47"/>
        <end position="64"/>
    </location>
</feature>
<feature type="compositionally biased region" description="Polar residues" evidence="1">
    <location>
        <begin position="1"/>
        <end position="19"/>
    </location>
</feature>
<keyword evidence="3" id="KW-1185">Reference proteome</keyword>
<protein>
    <submittedName>
        <fullName evidence="2">Uncharacterized protein</fullName>
    </submittedName>
</protein>
<gene>
    <name evidence="2" type="ORF">Taro_048304</name>
</gene>
<organism evidence="2 3">
    <name type="scientific">Colocasia esculenta</name>
    <name type="common">Wild taro</name>
    <name type="synonym">Arum esculentum</name>
    <dbReference type="NCBI Taxonomy" id="4460"/>
    <lineage>
        <taxon>Eukaryota</taxon>
        <taxon>Viridiplantae</taxon>
        <taxon>Streptophyta</taxon>
        <taxon>Embryophyta</taxon>
        <taxon>Tracheophyta</taxon>
        <taxon>Spermatophyta</taxon>
        <taxon>Magnoliopsida</taxon>
        <taxon>Liliopsida</taxon>
        <taxon>Araceae</taxon>
        <taxon>Aroideae</taxon>
        <taxon>Colocasieae</taxon>
        <taxon>Colocasia</taxon>
    </lineage>
</organism>
<feature type="region of interest" description="Disordered" evidence="1">
    <location>
        <begin position="1"/>
        <end position="128"/>
    </location>
</feature>
<dbReference type="AlphaFoldDB" id="A0A843WY15"/>
<feature type="compositionally biased region" description="Polar residues" evidence="1">
    <location>
        <begin position="34"/>
        <end position="46"/>
    </location>
</feature>
<name>A0A843WY15_COLES</name>
<dbReference type="Proteomes" id="UP000652761">
    <property type="component" value="Unassembled WGS sequence"/>
</dbReference>
<evidence type="ECO:0000256" key="1">
    <source>
        <dbReference type="SAM" id="MobiDB-lite"/>
    </source>
</evidence>
<feature type="compositionally biased region" description="Basic and acidic residues" evidence="1">
    <location>
        <begin position="82"/>
        <end position="103"/>
    </location>
</feature>
<accession>A0A843WY15</accession>